<keyword evidence="1" id="KW-1185">Reference proteome</keyword>
<dbReference type="Proteomes" id="UP000035680">
    <property type="component" value="Unassembled WGS sequence"/>
</dbReference>
<organism evidence="1 2">
    <name type="scientific">Strongyloides venezuelensis</name>
    <name type="common">Threadworm</name>
    <dbReference type="NCBI Taxonomy" id="75913"/>
    <lineage>
        <taxon>Eukaryota</taxon>
        <taxon>Metazoa</taxon>
        <taxon>Ecdysozoa</taxon>
        <taxon>Nematoda</taxon>
        <taxon>Chromadorea</taxon>
        <taxon>Rhabditida</taxon>
        <taxon>Tylenchina</taxon>
        <taxon>Panagrolaimomorpha</taxon>
        <taxon>Strongyloidoidea</taxon>
        <taxon>Strongyloididae</taxon>
        <taxon>Strongyloides</taxon>
    </lineage>
</organism>
<evidence type="ECO:0000313" key="1">
    <source>
        <dbReference type="Proteomes" id="UP000035680"/>
    </source>
</evidence>
<name>A0A0K0G645_STRVS</name>
<accession>A0A0K0G645</accession>
<reference evidence="2" key="2">
    <citation type="submission" date="2015-08" db="UniProtKB">
        <authorList>
            <consortium name="WormBaseParasite"/>
        </authorList>
    </citation>
    <scope>IDENTIFICATION</scope>
</reference>
<reference evidence="1" key="1">
    <citation type="submission" date="2014-07" db="EMBL/GenBank/DDBJ databases">
        <authorList>
            <person name="Martin A.A"/>
            <person name="De Silva N."/>
        </authorList>
    </citation>
    <scope>NUCLEOTIDE SEQUENCE</scope>
</reference>
<dbReference type="WBParaSite" id="SVE_2022600.1">
    <property type="protein sequence ID" value="SVE_2022600.1"/>
    <property type="gene ID" value="SVE_2022600"/>
</dbReference>
<proteinExistence type="predicted"/>
<protein>
    <submittedName>
        <fullName evidence="2">Secreted protein</fullName>
    </submittedName>
</protein>
<dbReference type="AlphaFoldDB" id="A0A0K0G645"/>
<sequence length="84" mass="10000">MVTSLFRRSPYIHSLEFGSRNIKFLMSAFLAFFGVEWIQGSQQHFKRKFGYKVEKFSSSDFMSSVSLESTPYYNRCLKTRHKIR</sequence>
<evidence type="ECO:0000313" key="2">
    <source>
        <dbReference type="WBParaSite" id="SVE_2022600.1"/>
    </source>
</evidence>